<gene>
    <name evidence="1" type="ORF">EVAR_17717_1</name>
</gene>
<reference evidence="1 2" key="1">
    <citation type="journal article" date="2019" name="Commun. Biol.">
        <title>The bagworm genome reveals a unique fibroin gene that provides high tensile strength.</title>
        <authorList>
            <person name="Kono N."/>
            <person name="Nakamura H."/>
            <person name="Ohtoshi R."/>
            <person name="Tomita M."/>
            <person name="Numata K."/>
            <person name="Arakawa K."/>
        </authorList>
    </citation>
    <scope>NUCLEOTIDE SEQUENCE [LARGE SCALE GENOMIC DNA]</scope>
</reference>
<evidence type="ECO:0000313" key="1">
    <source>
        <dbReference type="EMBL" id="GBP29179.1"/>
    </source>
</evidence>
<accession>A0A4C1US81</accession>
<keyword evidence="2" id="KW-1185">Reference proteome</keyword>
<proteinExistence type="predicted"/>
<protein>
    <submittedName>
        <fullName evidence="1">Uncharacterized protein</fullName>
    </submittedName>
</protein>
<organism evidence="1 2">
    <name type="scientific">Eumeta variegata</name>
    <name type="common">Bagworm moth</name>
    <name type="synonym">Eumeta japonica</name>
    <dbReference type="NCBI Taxonomy" id="151549"/>
    <lineage>
        <taxon>Eukaryota</taxon>
        <taxon>Metazoa</taxon>
        <taxon>Ecdysozoa</taxon>
        <taxon>Arthropoda</taxon>
        <taxon>Hexapoda</taxon>
        <taxon>Insecta</taxon>
        <taxon>Pterygota</taxon>
        <taxon>Neoptera</taxon>
        <taxon>Endopterygota</taxon>
        <taxon>Lepidoptera</taxon>
        <taxon>Glossata</taxon>
        <taxon>Ditrysia</taxon>
        <taxon>Tineoidea</taxon>
        <taxon>Psychidae</taxon>
        <taxon>Oiketicinae</taxon>
        <taxon>Eumeta</taxon>
    </lineage>
</organism>
<dbReference type="EMBL" id="BGZK01000216">
    <property type="protein sequence ID" value="GBP29179.1"/>
    <property type="molecule type" value="Genomic_DNA"/>
</dbReference>
<name>A0A4C1US81_EUMVA</name>
<evidence type="ECO:0000313" key="2">
    <source>
        <dbReference type="Proteomes" id="UP000299102"/>
    </source>
</evidence>
<comment type="caution">
    <text evidence="1">The sequence shown here is derived from an EMBL/GenBank/DDBJ whole genome shotgun (WGS) entry which is preliminary data.</text>
</comment>
<dbReference type="Proteomes" id="UP000299102">
    <property type="component" value="Unassembled WGS sequence"/>
</dbReference>
<dbReference type="AlphaFoldDB" id="A0A4C1US81"/>
<sequence length="70" mass="8040">MVRYMDPAQLLDGVLWELEQNRIDIKDEEVYSKHTQAKLQSMFWLKLQPLLVANSATFEPEGSKYGANPG</sequence>